<dbReference type="SUPFAM" id="SSF54928">
    <property type="entry name" value="RNA-binding domain, RBD"/>
    <property type="match status" value="1"/>
</dbReference>
<evidence type="ECO:0000256" key="1">
    <source>
        <dbReference type="ARBA" id="ARBA00004123"/>
    </source>
</evidence>
<feature type="compositionally biased region" description="Basic and acidic residues" evidence="6">
    <location>
        <begin position="392"/>
        <end position="407"/>
    </location>
</feature>
<reference evidence="9 10" key="1">
    <citation type="submission" date="2018-02" db="EMBL/GenBank/DDBJ databases">
        <title>The genomes of Aspergillus section Nigri reveals drivers in fungal speciation.</title>
        <authorList>
            <consortium name="DOE Joint Genome Institute"/>
            <person name="Vesth T.C."/>
            <person name="Nybo J."/>
            <person name="Theobald S."/>
            <person name="Brandl J."/>
            <person name="Frisvad J.C."/>
            <person name="Nielsen K.F."/>
            <person name="Lyhne E.K."/>
            <person name="Kogle M.E."/>
            <person name="Kuo A."/>
            <person name="Riley R."/>
            <person name="Clum A."/>
            <person name="Nolan M."/>
            <person name="Lipzen A."/>
            <person name="Salamov A."/>
            <person name="Henrissat B."/>
            <person name="Wiebenga A."/>
            <person name="De vries R.P."/>
            <person name="Grigoriev I.V."/>
            <person name="Mortensen U.H."/>
            <person name="Andersen M.R."/>
            <person name="Baker S.E."/>
        </authorList>
    </citation>
    <scope>NUCLEOTIDE SEQUENCE [LARGE SCALE GENOMIC DNA]</scope>
    <source>
        <strain evidence="9 10">CBS 707.79</strain>
    </source>
</reference>
<dbReference type="PROSITE" id="PS51391">
    <property type="entry name" value="CID"/>
    <property type="match status" value="1"/>
</dbReference>
<keyword evidence="3 5" id="KW-0694">RNA-binding</keyword>
<dbReference type="GO" id="GO:0010629">
    <property type="term" value="P:negative regulation of gene expression"/>
    <property type="evidence" value="ECO:0007669"/>
    <property type="project" value="UniProtKB-ARBA"/>
</dbReference>
<evidence type="ECO:0000256" key="5">
    <source>
        <dbReference type="PROSITE-ProRule" id="PRU00176"/>
    </source>
</evidence>
<evidence type="ECO:0000256" key="3">
    <source>
        <dbReference type="ARBA" id="ARBA00022884"/>
    </source>
</evidence>
<evidence type="ECO:0000313" key="9">
    <source>
        <dbReference type="EMBL" id="PYH98361.1"/>
    </source>
</evidence>
<dbReference type="FunFam" id="3.30.70.330:FF:000397">
    <property type="entry name" value="RNA binding protein Nrd1"/>
    <property type="match status" value="1"/>
</dbReference>
<evidence type="ECO:0000256" key="4">
    <source>
        <dbReference type="ARBA" id="ARBA00023242"/>
    </source>
</evidence>
<dbReference type="Gene3D" id="3.30.70.330">
    <property type="match status" value="1"/>
</dbReference>
<proteinExistence type="predicted"/>
<evidence type="ECO:0000256" key="6">
    <source>
        <dbReference type="SAM" id="MobiDB-lite"/>
    </source>
</evidence>
<dbReference type="CDD" id="cd16984">
    <property type="entry name" value="CID_Nrd1_like"/>
    <property type="match status" value="1"/>
</dbReference>
<evidence type="ECO:0000259" key="7">
    <source>
        <dbReference type="PROSITE" id="PS50102"/>
    </source>
</evidence>
<keyword evidence="2" id="KW-0597">Phosphoprotein</keyword>
<protein>
    <recommendedName>
        <fullName evidence="11">RNA binding protein Nrd1</fullName>
    </recommendedName>
</protein>
<dbReference type="GO" id="GO:0031126">
    <property type="term" value="P:sno(s)RNA 3'-end processing"/>
    <property type="evidence" value="ECO:0007669"/>
    <property type="project" value="UniProtKB-ARBA"/>
</dbReference>
<feature type="compositionally biased region" description="Basic and acidic residues" evidence="6">
    <location>
        <begin position="422"/>
        <end position="465"/>
    </location>
</feature>
<dbReference type="PANTHER" id="PTHR23148">
    <property type="entry name" value="SERINE/ARGININE REGULATED NUCLEAR MATRIX PROTEIN"/>
    <property type="match status" value="1"/>
</dbReference>
<dbReference type="Pfam" id="PF21380">
    <property type="entry name" value="Nrd1-Seb1_dom2"/>
    <property type="match status" value="1"/>
</dbReference>
<dbReference type="InterPro" id="IPR000504">
    <property type="entry name" value="RRM_dom"/>
</dbReference>
<evidence type="ECO:0000313" key="10">
    <source>
        <dbReference type="Proteomes" id="UP000247810"/>
    </source>
</evidence>
<dbReference type="OrthoDB" id="79367at2759"/>
<dbReference type="GO" id="GO:0005681">
    <property type="term" value="C:spliceosomal complex"/>
    <property type="evidence" value="ECO:0007669"/>
    <property type="project" value="TreeGrafter"/>
</dbReference>
<dbReference type="SMART" id="SM00582">
    <property type="entry name" value="RPR"/>
    <property type="match status" value="1"/>
</dbReference>
<sequence length="742" mass="79111">MSSAVAELDNYLQSMLALKPPGVSGSKINSITSLCTANVQNESVLIQKIYTHFKKAPGTHKLGVLYVVDSVTRQWVEAARKTGQPSGSAAPDGTFAAGVNRVTELLPVLMTDIINNAPEDQKEKIKKLVDIWERGYTFPAPMLASFKEKLNAPPSQNVESTTPEGSPAPNYIPLGGPLPPMNGAPSTTPAQQAPDTSSILKALADMAKQNTTAPAAPAVAAQANPLNVLNQQSTVPQPASSSVDQASQSQNGQAGVNPYAAGSMATPFAGLSNVAQNPALIQPQTQSQSHTPNPLTTAQNPLAALLPQATAAPALPTASMGPDALQQQLQLLHMLAAQGIPQEQWATALQILSLSNAANMGGLNPSQAPPFTLPGQNVGGSNNNAWGARPDSQSREFDRDQRDRDYMRSPPGQYRRRSRSPGWDRRREASPPRRRDSPVYGEYHGDSPGRRGGDPRGRRGNEYRQRSPPGRRRRSPSPRKDPTLPPPGPKFIEWDYSIGQGNMKVLSRTLFVGGVTSSEAHLRSLFGKFGVVQTCIVNIDKRHAFIKMISRQDAISAREGMESYKSGDMQLRTRWGVGFGPRDCSDYQTGISVIPVERLTEADRKWMLTAEYGGTGGRPIETGMVVEEPDIEIGAGVSSKAISRRIATDTGGKRGPVSSRTQQDRFRRQDREGPPPAGMAPGGSADRDIPNANNVGVPPAVPGFGFSFPGMPMFPPGFMMGGPQAGSSGGSAQPPPPGQGSN</sequence>
<dbReference type="SMART" id="SM00360">
    <property type="entry name" value="RRM"/>
    <property type="match status" value="1"/>
</dbReference>
<dbReference type="InterPro" id="IPR048892">
    <property type="entry name" value="Nrd1_Seb1_dom2"/>
</dbReference>
<dbReference type="EMBL" id="KZ825812">
    <property type="protein sequence ID" value="PYH98361.1"/>
    <property type="molecule type" value="Genomic_DNA"/>
</dbReference>
<dbReference type="GO" id="GO:0003723">
    <property type="term" value="F:RNA binding"/>
    <property type="evidence" value="ECO:0007669"/>
    <property type="project" value="UniProtKB-UniRule"/>
</dbReference>
<dbReference type="InterPro" id="IPR008942">
    <property type="entry name" value="ENTH_VHS"/>
</dbReference>
<feature type="domain" description="CID" evidence="8">
    <location>
        <begin position="1"/>
        <end position="154"/>
    </location>
</feature>
<feature type="region of interest" description="Disordered" evidence="6">
    <location>
        <begin position="363"/>
        <end position="491"/>
    </location>
</feature>
<dbReference type="InterPro" id="IPR012677">
    <property type="entry name" value="Nucleotide-bd_a/b_plait_sf"/>
</dbReference>
<dbReference type="GO" id="GO:0006369">
    <property type="term" value="P:termination of RNA polymerase II transcription"/>
    <property type="evidence" value="ECO:0007669"/>
    <property type="project" value="UniProtKB-ARBA"/>
</dbReference>
<feature type="region of interest" description="Disordered" evidence="6">
    <location>
        <begin position="715"/>
        <end position="742"/>
    </location>
</feature>
<dbReference type="Pfam" id="PF00076">
    <property type="entry name" value="RRM_1"/>
    <property type="match status" value="1"/>
</dbReference>
<feature type="region of interest" description="Disordered" evidence="6">
    <location>
        <begin position="642"/>
        <end position="694"/>
    </location>
</feature>
<feature type="compositionally biased region" description="Gly residues" evidence="6">
    <location>
        <begin position="719"/>
        <end position="729"/>
    </location>
</feature>
<dbReference type="STRING" id="1448320.A0A319DLD5"/>
<feature type="compositionally biased region" description="Low complexity" evidence="6">
    <location>
        <begin position="232"/>
        <end position="250"/>
    </location>
</feature>
<organism evidence="9 10">
    <name type="scientific">Aspergillus ellipticus CBS 707.79</name>
    <dbReference type="NCBI Taxonomy" id="1448320"/>
    <lineage>
        <taxon>Eukaryota</taxon>
        <taxon>Fungi</taxon>
        <taxon>Dikarya</taxon>
        <taxon>Ascomycota</taxon>
        <taxon>Pezizomycotina</taxon>
        <taxon>Eurotiomycetes</taxon>
        <taxon>Eurotiomycetidae</taxon>
        <taxon>Eurotiales</taxon>
        <taxon>Aspergillaceae</taxon>
        <taxon>Aspergillus</taxon>
        <taxon>Aspergillus subgen. Circumdati</taxon>
    </lineage>
</organism>
<evidence type="ECO:0000259" key="8">
    <source>
        <dbReference type="PROSITE" id="PS51391"/>
    </source>
</evidence>
<keyword evidence="4" id="KW-0539">Nucleus</keyword>
<dbReference type="AlphaFoldDB" id="A0A319DLD5"/>
<dbReference type="Pfam" id="PF04818">
    <property type="entry name" value="CID"/>
    <property type="match status" value="1"/>
</dbReference>
<keyword evidence="10" id="KW-1185">Reference proteome</keyword>
<dbReference type="PROSITE" id="PS50102">
    <property type="entry name" value="RRM"/>
    <property type="match status" value="1"/>
</dbReference>
<feature type="compositionally biased region" description="Polar residues" evidence="6">
    <location>
        <begin position="153"/>
        <end position="164"/>
    </location>
</feature>
<dbReference type="PANTHER" id="PTHR23148:SF0">
    <property type="entry name" value="SERINE_ARGININE REPETITIVE MATRIX PROTEIN 1"/>
    <property type="match status" value="1"/>
</dbReference>
<dbReference type="GO" id="GO:0031124">
    <property type="term" value="P:mRNA 3'-end processing"/>
    <property type="evidence" value="ECO:0007669"/>
    <property type="project" value="UniProtKB-ARBA"/>
</dbReference>
<gene>
    <name evidence="9" type="ORF">BO71DRAFT_406191</name>
</gene>
<dbReference type="FunFam" id="1.25.40.90:FF:000026">
    <property type="entry name" value="RNA binding protein Nrd1"/>
    <property type="match status" value="1"/>
</dbReference>
<feature type="compositionally biased region" description="Pro residues" evidence="6">
    <location>
        <begin position="733"/>
        <end position="742"/>
    </location>
</feature>
<dbReference type="InterPro" id="IPR052225">
    <property type="entry name" value="Ser/Arg_repetitive_matrix"/>
</dbReference>
<evidence type="ECO:0008006" key="11">
    <source>
        <dbReference type="Google" id="ProtNLM"/>
    </source>
</evidence>
<dbReference type="SUPFAM" id="SSF48464">
    <property type="entry name" value="ENTH/VHS domain"/>
    <property type="match status" value="1"/>
</dbReference>
<dbReference type="VEuPathDB" id="FungiDB:BO71DRAFT_406191"/>
<feature type="compositionally biased region" description="Polar residues" evidence="6">
    <location>
        <begin position="184"/>
        <end position="195"/>
    </location>
</feature>
<evidence type="ECO:0000256" key="2">
    <source>
        <dbReference type="ARBA" id="ARBA00022553"/>
    </source>
</evidence>
<feature type="region of interest" description="Disordered" evidence="6">
    <location>
        <begin position="232"/>
        <end position="258"/>
    </location>
</feature>
<dbReference type="Gene3D" id="1.25.40.90">
    <property type="match status" value="1"/>
</dbReference>
<dbReference type="InterPro" id="IPR006569">
    <property type="entry name" value="CID_dom"/>
</dbReference>
<name>A0A319DLD5_9EURO</name>
<feature type="region of interest" description="Disordered" evidence="6">
    <location>
        <begin position="152"/>
        <end position="195"/>
    </location>
</feature>
<dbReference type="InterPro" id="IPR035979">
    <property type="entry name" value="RBD_domain_sf"/>
</dbReference>
<dbReference type="Proteomes" id="UP000247810">
    <property type="component" value="Unassembled WGS sequence"/>
</dbReference>
<feature type="compositionally biased region" description="Basic and acidic residues" evidence="6">
    <location>
        <begin position="662"/>
        <end position="673"/>
    </location>
</feature>
<feature type="domain" description="RRM" evidence="7">
    <location>
        <begin position="508"/>
        <end position="578"/>
    </location>
</feature>
<accession>A0A319DLD5</accession>
<comment type="subcellular location">
    <subcellularLocation>
        <location evidence="1">Nucleus</location>
    </subcellularLocation>
</comment>
<dbReference type="GO" id="GO:0048024">
    <property type="term" value="P:regulation of mRNA splicing, via spliceosome"/>
    <property type="evidence" value="ECO:0007669"/>
    <property type="project" value="TreeGrafter"/>
</dbReference>